<accession>A0ABU6ACN0</accession>
<reference evidence="1 2" key="1">
    <citation type="submission" date="2023-10" db="EMBL/GenBank/DDBJ databases">
        <title>Saccharopolyspora sp. nov., isolated from mangrove soil.</title>
        <authorList>
            <person name="Lu Y."/>
            <person name="Liu W."/>
        </authorList>
    </citation>
    <scope>NUCLEOTIDE SEQUENCE [LARGE SCALE GENOMIC DNA]</scope>
    <source>
        <strain evidence="1 2">S2-29</strain>
    </source>
</reference>
<dbReference type="RefSeq" id="WP_324266643.1">
    <property type="nucleotide sequence ID" value="NZ_JAWLNX010000011.1"/>
</dbReference>
<organism evidence="1 2">
    <name type="scientific">Saccharopolyspora mangrovi</name>
    <dbReference type="NCBI Taxonomy" id="3082379"/>
    <lineage>
        <taxon>Bacteria</taxon>
        <taxon>Bacillati</taxon>
        <taxon>Actinomycetota</taxon>
        <taxon>Actinomycetes</taxon>
        <taxon>Pseudonocardiales</taxon>
        <taxon>Pseudonocardiaceae</taxon>
        <taxon>Saccharopolyspora</taxon>
    </lineage>
</organism>
<proteinExistence type="predicted"/>
<evidence type="ECO:0000313" key="1">
    <source>
        <dbReference type="EMBL" id="MEB3369149.1"/>
    </source>
</evidence>
<evidence type="ECO:0000313" key="2">
    <source>
        <dbReference type="Proteomes" id="UP001327093"/>
    </source>
</evidence>
<protein>
    <submittedName>
        <fullName evidence="1">Uncharacterized protein</fullName>
    </submittedName>
</protein>
<dbReference type="EMBL" id="JAWLNX010000011">
    <property type="protein sequence ID" value="MEB3369149.1"/>
    <property type="molecule type" value="Genomic_DNA"/>
</dbReference>
<comment type="caution">
    <text evidence="1">The sequence shown here is derived from an EMBL/GenBank/DDBJ whole genome shotgun (WGS) entry which is preliminary data.</text>
</comment>
<dbReference type="Proteomes" id="UP001327093">
    <property type="component" value="Unassembled WGS sequence"/>
</dbReference>
<sequence length="220" mass="23920">MVRDEAARLVERLAGSVPVEVADPGAKSSDYGAEQRWRVESLARLRAALDTEELVAEAAAQQTESAAAESVWLGASLADLSAVTGRTRQAARKRWPELGSIHRRRKWLGDHVEDITYMAELLASRAEELAPGWGRGTFLKHVRLLREGLDRCAEDFAEDATPSGDPAGRWRALDELVNTTMRRIIETAGGPTTPEAGFALHGATGVLGYYDHATAADRDS</sequence>
<name>A0ABU6ACN0_9PSEU</name>
<gene>
    <name evidence="1" type="ORF">R4I43_17205</name>
</gene>
<keyword evidence="2" id="KW-1185">Reference proteome</keyword>